<dbReference type="InterPro" id="IPR015864">
    <property type="entry name" value="FAD_synthase"/>
</dbReference>
<comment type="catalytic activity">
    <reaction evidence="13 14">
        <text>FMN + ATP + H(+) = FAD + diphosphate</text>
        <dbReference type="Rhea" id="RHEA:17237"/>
        <dbReference type="ChEBI" id="CHEBI:15378"/>
        <dbReference type="ChEBI" id="CHEBI:30616"/>
        <dbReference type="ChEBI" id="CHEBI:33019"/>
        <dbReference type="ChEBI" id="CHEBI:57692"/>
        <dbReference type="ChEBI" id="CHEBI:58210"/>
        <dbReference type="EC" id="2.7.7.2"/>
    </reaction>
</comment>
<dbReference type="GO" id="GO:0009398">
    <property type="term" value="P:FMN biosynthetic process"/>
    <property type="evidence" value="ECO:0007669"/>
    <property type="project" value="UniProtKB-UniRule"/>
</dbReference>
<dbReference type="PANTHER" id="PTHR22749">
    <property type="entry name" value="RIBOFLAVIN KINASE/FMN ADENYLYLTRANSFERASE"/>
    <property type="match status" value="1"/>
</dbReference>
<dbReference type="GO" id="GO:0005524">
    <property type="term" value="F:ATP binding"/>
    <property type="evidence" value="ECO:0007669"/>
    <property type="project" value="UniProtKB-UniRule"/>
</dbReference>
<dbReference type="InterPro" id="IPR002606">
    <property type="entry name" value="Riboflavin_kinase_bac"/>
</dbReference>
<dbReference type="InterPro" id="IPR015865">
    <property type="entry name" value="Riboflavin_kinase_bac/euk"/>
</dbReference>
<dbReference type="NCBIfam" id="NF004162">
    <property type="entry name" value="PRK05627.1-5"/>
    <property type="match status" value="1"/>
</dbReference>
<keyword evidence="8 14" id="KW-0418">Kinase</keyword>
<dbReference type="Pfam" id="PF01687">
    <property type="entry name" value="Flavokinase"/>
    <property type="match status" value="1"/>
</dbReference>
<evidence type="ECO:0000256" key="1">
    <source>
        <dbReference type="ARBA" id="ARBA00004726"/>
    </source>
</evidence>
<dbReference type="FunFam" id="3.40.50.620:FF:000021">
    <property type="entry name" value="Riboflavin biosynthesis protein"/>
    <property type="match status" value="1"/>
</dbReference>
<dbReference type="EC" id="2.7.7.2" evidence="14"/>
<dbReference type="InterPro" id="IPR014729">
    <property type="entry name" value="Rossmann-like_a/b/a_fold"/>
</dbReference>
<keyword evidence="5 14" id="KW-0808">Transferase</keyword>
<evidence type="ECO:0000256" key="10">
    <source>
        <dbReference type="ARBA" id="ARBA00022840"/>
    </source>
</evidence>
<dbReference type="GO" id="GO:0008531">
    <property type="term" value="F:riboflavin kinase activity"/>
    <property type="evidence" value="ECO:0007669"/>
    <property type="project" value="UniProtKB-UniRule"/>
</dbReference>
<keyword evidence="11" id="KW-0511">Multifunctional enzyme</keyword>
<reference evidence="16" key="2">
    <citation type="submission" date="2021-04" db="EMBL/GenBank/DDBJ databases">
        <authorList>
            <person name="Gilroy R."/>
        </authorList>
    </citation>
    <scope>NUCLEOTIDE SEQUENCE</scope>
    <source>
        <strain evidence="16">CHK179-28034</strain>
    </source>
</reference>
<dbReference type="GO" id="GO:0009231">
    <property type="term" value="P:riboflavin biosynthetic process"/>
    <property type="evidence" value="ECO:0007669"/>
    <property type="project" value="InterPro"/>
</dbReference>
<sequence>MEYIKDPDFQLEDTAVALGKFEGLHRGHQLLFEEIKKQKAEGLKSVVFTFDMPPRSALSGDQSYQQIYTKEERRLLLEEMQIDILIEHPFTKEFAAQTPEEFVRDILVGRAGAKKVVVGKDFRFGKKRSGDVGLLKELAPKYGYELIVIEKLQMEHKDVSSTRVRAHLEKGEMEEAARLLGRPYAVIGEVVHGKALGRTIQIPTANQKADKNKLMPPNGVYISRIYISGEEGCHYGITNVGVKPTVEEHAAKDVETNIVDFDGDIYGKTIKVELLHYRRPEMQFASLDELRARIEIDVAAAVQYAEEHPAF</sequence>
<dbReference type="Pfam" id="PF06574">
    <property type="entry name" value="FAD_syn"/>
    <property type="match status" value="1"/>
</dbReference>
<dbReference type="AlphaFoldDB" id="A0A9D2EMT5"/>
<reference evidence="16" key="1">
    <citation type="journal article" date="2021" name="PeerJ">
        <title>Extensive microbial diversity within the chicken gut microbiome revealed by metagenomics and culture.</title>
        <authorList>
            <person name="Gilroy R."/>
            <person name="Ravi A."/>
            <person name="Getino M."/>
            <person name="Pursley I."/>
            <person name="Horton D.L."/>
            <person name="Alikhan N.F."/>
            <person name="Baker D."/>
            <person name="Gharbi K."/>
            <person name="Hall N."/>
            <person name="Watson M."/>
            <person name="Adriaenssens E.M."/>
            <person name="Foster-Nyarko E."/>
            <person name="Jarju S."/>
            <person name="Secka A."/>
            <person name="Antonio M."/>
            <person name="Oren A."/>
            <person name="Chaudhuri R.R."/>
            <person name="La Ragione R."/>
            <person name="Hildebrand F."/>
            <person name="Pallen M.J."/>
        </authorList>
    </citation>
    <scope>NUCLEOTIDE SEQUENCE</scope>
    <source>
        <strain evidence="16">CHK179-28034</strain>
    </source>
</reference>
<dbReference type="GO" id="GO:0003919">
    <property type="term" value="F:FMN adenylyltransferase activity"/>
    <property type="evidence" value="ECO:0007669"/>
    <property type="project" value="UniProtKB-UniRule"/>
</dbReference>
<proteinExistence type="inferred from homology"/>
<dbReference type="PANTHER" id="PTHR22749:SF6">
    <property type="entry name" value="RIBOFLAVIN KINASE"/>
    <property type="match status" value="1"/>
</dbReference>
<keyword evidence="4 14" id="KW-0288">FMN</keyword>
<evidence type="ECO:0000259" key="15">
    <source>
        <dbReference type="SMART" id="SM00904"/>
    </source>
</evidence>
<evidence type="ECO:0000256" key="5">
    <source>
        <dbReference type="ARBA" id="ARBA00022679"/>
    </source>
</evidence>
<comment type="pathway">
    <text evidence="2 14">Cofactor biosynthesis; FMN biosynthesis; FMN from riboflavin (ATP route): step 1/1.</text>
</comment>
<dbReference type="EMBL" id="DXBR01000086">
    <property type="protein sequence ID" value="HIZ40112.1"/>
    <property type="molecule type" value="Genomic_DNA"/>
</dbReference>
<evidence type="ECO:0000313" key="17">
    <source>
        <dbReference type="Proteomes" id="UP000824049"/>
    </source>
</evidence>
<gene>
    <name evidence="16" type="ORF">H9968_09365</name>
</gene>
<keyword evidence="3 14" id="KW-0285">Flavoprotein</keyword>
<dbReference type="InterPro" id="IPR023468">
    <property type="entry name" value="Riboflavin_kinase"/>
</dbReference>
<dbReference type="Gene3D" id="3.40.50.620">
    <property type="entry name" value="HUPs"/>
    <property type="match status" value="1"/>
</dbReference>
<dbReference type="NCBIfam" id="TIGR00083">
    <property type="entry name" value="ribF"/>
    <property type="match status" value="1"/>
</dbReference>
<name>A0A9D2EMT5_9FIRM</name>
<dbReference type="SUPFAM" id="SSF82114">
    <property type="entry name" value="Riboflavin kinase-like"/>
    <property type="match status" value="1"/>
</dbReference>
<evidence type="ECO:0000256" key="9">
    <source>
        <dbReference type="ARBA" id="ARBA00022827"/>
    </source>
</evidence>
<feature type="domain" description="Riboflavin kinase" evidence="15">
    <location>
        <begin position="179"/>
        <end position="306"/>
    </location>
</feature>
<evidence type="ECO:0000256" key="2">
    <source>
        <dbReference type="ARBA" id="ARBA00005201"/>
    </source>
</evidence>
<keyword evidence="6 14" id="KW-0548">Nucleotidyltransferase</keyword>
<dbReference type="GO" id="GO:0006747">
    <property type="term" value="P:FAD biosynthetic process"/>
    <property type="evidence" value="ECO:0007669"/>
    <property type="project" value="UniProtKB-UniRule"/>
</dbReference>
<dbReference type="CDD" id="cd02064">
    <property type="entry name" value="FAD_synthetase_N"/>
    <property type="match status" value="1"/>
</dbReference>
<evidence type="ECO:0000256" key="13">
    <source>
        <dbReference type="ARBA" id="ARBA00049494"/>
    </source>
</evidence>
<comment type="caution">
    <text evidence="16">The sequence shown here is derived from an EMBL/GenBank/DDBJ whole genome shotgun (WGS) entry which is preliminary data.</text>
</comment>
<dbReference type="InterPro" id="IPR023465">
    <property type="entry name" value="Riboflavin_kinase_dom_sf"/>
</dbReference>
<comment type="catalytic activity">
    <reaction evidence="12 14">
        <text>riboflavin + ATP = FMN + ADP + H(+)</text>
        <dbReference type="Rhea" id="RHEA:14357"/>
        <dbReference type="ChEBI" id="CHEBI:15378"/>
        <dbReference type="ChEBI" id="CHEBI:30616"/>
        <dbReference type="ChEBI" id="CHEBI:57986"/>
        <dbReference type="ChEBI" id="CHEBI:58210"/>
        <dbReference type="ChEBI" id="CHEBI:456216"/>
        <dbReference type="EC" id="2.7.1.26"/>
    </reaction>
</comment>
<comment type="pathway">
    <text evidence="1 14">Cofactor biosynthesis; FAD biosynthesis; FAD from FMN: step 1/1.</text>
</comment>
<accession>A0A9D2EMT5</accession>
<evidence type="ECO:0000313" key="16">
    <source>
        <dbReference type="EMBL" id="HIZ40112.1"/>
    </source>
</evidence>
<evidence type="ECO:0000256" key="14">
    <source>
        <dbReference type="PIRNR" id="PIRNR004491"/>
    </source>
</evidence>
<evidence type="ECO:0000256" key="11">
    <source>
        <dbReference type="ARBA" id="ARBA00023268"/>
    </source>
</evidence>
<organism evidence="16 17">
    <name type="scientific">Candidatus Anaerobutyricum stercoris</name>
    <dbReference type="NCBI Taxonomy" id="2838457"/>
    <lineage>
        <taxon>Bacteria</taxon>
        <taxon>Bacillati</taxon>
        <taxon>Bacillota</taxon>
        <taxon>Clostridia</taxon>
        <taxon>Lachnospirales</taxon>
        <taxon>Lachnospiraceae</taxon>
        <taxon>Anaerobutyricum</taxon>
    </lineage>
</organism>
<dbReference type="Gene3D" id="2.40.30.30">
    <property type="entry name" value="Riboflavin kinase-like"/>
    <property type="match status" value="1"/>
</dbReference>
<dbReference type="SMART" id="SM00904">
    <property type="entry name" value="Flavokinase"/>
    <property type="match status" value="1"/>
</dbReference>
<evidence type="ECO:0000256" key="7">
    <source>
        <dbReference type="ARBA" id="ARBA00022741"/>
    </source>
</evidence>
<comment type="similarity">
    <text evidence="14">Belongs to the ribF family.</text>
</comment>
<dbReference type="EC" id="2.7.1.26" evidence="14"/>
<evidence type="ECO:0000256" key="3">
    <source>
        <dbReference type="ARBA" id="ARBA00022630"/>
    </source>
</evidence>
<evidence type="ECO:0000256" key="12">
    <source>
        <dbReference type="ARBA" id="ARBA00047880"/>
    </source>
</evidence>
<evidence type="ECO:0000256" key="6">
    <source>
        <dbReference type="ARBA" id="ARBA00022695"/>
    </source>
</evidence>
<keyword evidence="10 14" id="KW-0067">ATP-binding</keyword>
<dbReference type="SUPFAM" id="SSF52374">
    <property type="entry name" value="Nucleotidylyl transferase"/>
    <property type="match status" value="1"/>
</dbReference>
<evidence type="ECO:0000256" key="4">
    <source>
        <dbReference type="ARBA" id="ARBA00022643"/>
    </source>
</evidence>
<keyword evidence="7 14" id="KW-0547">Nucleotide-binding</keyword>
<dbReference type="PIRSF" id="PIRSF004491">
    <property type="entry name" value="FAD_Synth"/>
    <property type="match status" value="1"/>
</dbReference>
<keyword evidence="9 14" id="KW-0274">FAD</keyword>
<evidence type="ECO:0000256" key="8">
    <source>
        <dbReference type="ARBA" id="ARBA00022777"/>
    </source>
</evidence>
<protein>
    <recommendedName>
        <fullName evidence="14">Riboflavin biosynthesis protein</fullName>
    </recommendedName>
    <domain>
        <recommendedName>
            <fullName evidence="14">Riboflavin kinase</fullName>
            <ecNumber evidence="14">2.7.1.26</ecNumber>
        </recommendedName>
        <alternativeName>
            <fullName evidence="14">Flavokinase</fullName>
        </alternativeName>
    </domain>
    <domain>
        <recommendedName>
            <fullName evidence="14">FMN adenylyltransferase</fullName>
            <ecNumber evidence="14">2.7.7.2</ecNumber>
        </recommendedName>
        <alternativeName>
            <fullName evidence="14">FAD pyrophosphorylase</fullName>
        </alternativeName>
        <alternativeName>
            <fullName evidence="14">FAD synthase</fullName>
        </alternativeName>
    </domain>
</protein>
<dbReference type="Proteomes" id="UP000824049">
    <property type="component" value="Unassembled WGS sequence"/>
</dbReference>